<dbReference type="AlphaFoldDB" id="A0A9K3KLZ6"/>
<feature type="domain" description="DUF7769" evidence="1">
    <location>
        <begin position="12"/>
        <end position="56"/>
    </location>
</feature>
<dbReference type="Pfam" id="PF24964">
    <property type="entry name" value="DUF7769"/>
    <property type="match status" value="1"/>
</dbReference>
<name>A0A9K3KLZ6_9STRA</name>
<evidence type="ECO:0000313" key="3">
    <source>
        <dbReference type="Proteomes" id="UP000693970"/>
    </source>
</evidence>
<comment type="caution">
    <text evidence="2">The sequence shown here is derived from an EMBL/GenBank/DDBJ whole genome shotgun (WGS) entry which is preliminary data.</text>
</comment>
<protein>
    <recommendedName>
        <fullName evidence="1">DUF7769 domain-containing protein</fullName>
    </recommendedName>
</protein>
<organism evidence="2 3">
    <name type="scientific">Nitzschia inconspicua</name>
    <dbReference type="NCBI Taxonomy" id="303405"/>
    <lineage>
        <taxon>Eukaryota</taxon>
        <taxon>Sar</taxon>
        <taxon>Stramenopiles</taxon>
        <taxon>Ochrophyta</taxon>
        <taxon>Bacillariophyta</taxon>
        <taxon>Bacillariophyceae</taxon>
        <taxon>Bacillariophycidae</taxon>
        <taxon>Bacillariales</taxon>
        <taxon>Bacillariaceae</taxon>
        <taxon>Nitzschia</taxon>
    </lineage>
</organism>
<keyword evidence="3" id="KW-1185">Reference proteome</keyword>
<reference evidence="2" key="2">
    <citation type="submission" date="2021-04" db="EMBL/GenBank/DDBJ databases">
        <authorList>
            <person name="Podell S."/>
        </authorList>
    </citation>
    <scope>NUCLEOTIDE SEQUENCE</scope>
    <source>
        <strain evidence="2">Hildebrandi</strain>
    </source>
</reference>
<reference evidence="2" key="1">
    <citation type="journal article" date="2021" name="Sci. Rep.">
        <title>Diploid genomic architecture of Nitzschia inconspicua, an elite biomass production diatom.</title>
        <authorList>
            <person name="Oliver A."/>
            <person name="Podell S."/>
            <person name="Pinowska A."/>
            <person name="Traller J.C."/>
            <person name="Smith S.R."/>
            <person name="McClure R."/>
            <person name="Beliaev A."/>
            <person name="Bohutskyi P."/>
            <person name="Hill E.A."/>
            <person name="Rabines A."/>
            <person name="Zheng H."/>
            <person name="Allen L.Z."/>
            <person name="Kuo A."/>
            <person name="Grigoriev I.V."/>
            <person name="Allen A.E."/>
            <person name="Hazlebeck D."/>
            <person name="Allen E.E."/>
        </authorList>
    </citation>
    <scope>NUCLEOTIDE SEQUENCE</scope>
    <source>
        <strain evidence="2">Hildebrandi</strain>
    </source>
</reference>
<dbReference type="InterPro" id="IPR056671">
    <property type="entry name" value="DUF7769"/>
</dbReference>
<gene>
    <name evidence="2" type="ORF">IV203_032789</name>
</gene>
<evidence type="ECO:0000259" key="1">
    <source>
        <dbReference type="Pfam" id="PF24964"/>
    </source>
</evidence>
<accession>A0A9K3KLZ6</accession>
<dbReference type="EMBL" id="JAGRRH010000022">
    <property type="protein sequence ID" value="KAG7345258.1"/>
    <property type="molecule type" value="Genomic_DNA"/>
</dbReference>
<evidence type="ECO:0000313" key="2">
    <source>
        <dbReference type="EMBL" id="KAG7345258.1"/>
    </source>
</evidence>
<dbReference type="Proteomes" id="UP000693970">
    <property type="component" value="Unassembled WGS sequence"/>
</dbReference>
<sequence length="104" mass="11770">MGAERKKRVAVSKQLKKELFMACLMRVSRGILPKGSFQKIGESFNVHAKTVGRLWNAILKQVPEYQPTDLLDTTSLKIPDTAFNTKFKNAGRPPVHDREALMED</sequence>
<proteinExistence type="predicted"/>